<reference evidence="1 2" key="1">
    <citation type="submission" date="2024-01" db="EMBL/GenBank/DDBJ databases">
        <title>The genomes of 5 underutilized Papilionoideae crops provide insights into root nodulation and disease resistanc.</title>
        <authorList>
            <person name="Jiang F."/>
        </authorList>
    </citation>
    <scope>NUCLEOTIDE SEQUENCE [LARGE SCALE GENOMIC DNA]</scope>
    <source>
        <strain evidence="1">LVBAO_FW01</strain>
        <tissue evidence="1">Leaves</tissue>
    </source>
</reference>
<gene>
    <name evidence="1" type="ORF">VNO77_30806</name>
</gene>
<dbReference type="EMBL" id="JAYMYQ010000007">
    <property type="protein sequence ID" value="KAK7320891.1"/>
    <property type="molecule type" value="Genomic_DNA"/>
</dbReference>
<evidence type="ECO:0000313" key="2">
    <source>
        <dbReference type="Proteomes" id="UP001367508"/>
    </source>
</evidence>
<dbReference type="AlphaFoldDB" id="A0AAN9KQI6"/>
<proteinExistence type="predicted"/>
<protein>
    <submittedName>
        <fullName evidence="1">Uncharacterized protein</fullName>
    </submittedName>
</protein>
<evidence type="ECO:0000313" key="1">
    <source>
        <dbReference type="EMBL" id="KAK7320891.1"/>
    </source>
</evidence>
<comment type="caution">
    <text evidence="1">The sequence shown here is derived from an EMBL/GenBank/DDBJ whole genome shotgun (WGS) entry which is preliminary data.</text>
</comment>
<keyword evidence="2" id="KW-1185">Reference proteome</keyword>
<name>A0AAN9KQI6_CANGL</name>
<accession>A0AAN9KQI6</accession>
<dbReference type="Proteomes" id="UP001367508">
    <property type="component" value="Unassembled WGS sequence"/>
</dbReference>
<organism evidence="1 2">
    <name type="scientific">Canavalia gladiata</name>
    <name type="common">Sword bean</name>
    <name type="synonym">Dolichos gladiatus</name>
    <dbReference type="NCBI Taxonomy" id="3824"/>
    <lineage>
        <taxon>Eukaryota</taxon>
        <taxon>Viridiplantae</taxon>
        <taxon>Streptophyta</taxon>
        <taxon>Embryophyta</taxon>
        <taxon>Tracheophyta</taxon>
        <taxon>Spermatophyta</taxon>
        <taxon>Magnoliopsida</taxon>
        <taxon>eudicotyledons</taxon>
        <taxon>Gunneridae</taxon>
        <taxon>Pentapetalae</taxon>
        <taxon>rosids</taxon>
        <taxon>fabids</taxon>
        <taxon>Fabales</taxon>
        <taxon>Fabaceae</taxon>
        <taxon>Papilionoideae</taxon>
        <taxon>50 kb inversion clade</taxon>
        <taxon>NPAAA clade</taxon>
        <taxon>indigoferoid/millettioid clade</taxon>
        <taxon>Phaseoleae</taxon>
        <taxon>Canavalia</taxon>
    </lineage>
</organism>
<sequence length="295" mass="33253">MLAQTASYSRMFGEDGGEIQTKKGDTMRETCLNRKGTRRINLVPMKVLSFNIKDLGGEGEKMLICIIPSFRDGYFQFLHNGDGDGGAPNIWEKIHVDECRRNVNEQCLQMGGGDDKRGQDQKDTIHKLLVTNGEYNDKRQQGSLGTLMFKKLWQSATWGKSQQITYFFNETRPNSMEKTSRMNRDSSITSHHALGSLHLFSWPHSYPQPEKNNTNNMYVEYHDGDDVDAPNLDVSHGSGDDVAKELSFLGDPLDISNLCSYANHIVIALWDGEAAWMMARWLRISSYGLTLAGGM</sequence>